<dbReference type="Proteomes" id="UP001529510">
    <property type="component" value="Unassembled WGS sequence"/>
</dbReference>
<comment type="caution">
    <text evidence="4">The sequence shown here is derived from an EMBL/GenBank/DDBJ whole genome shotgun (WGS) entry which is preliminary data.</text>
</comment>
<evidence type="ECO:0000256" key="1">
    <source>
        <dbReference type="ARBA" id="ARBA00022441"/>
    </source>
</evidence>
<keyword evidence="5" id="KW-1185">Reference proteome</keyword>
<reference evidence="4 5" key="1">
    <citation type="submission" date="2024-05" db="EMBL/GenBank/DDBJ databases">
        <title>Genome sequencing and assembly of Indian major carp, Cirrhinus mrigala (Hamilton, 1822).</title>
        <authorList>
            <person name="Mohindra V."/>
            <person name="Chowdhury L.M."/>
            <person name="Lal K."/>
            <person name="Jena J.K."/>
        </authorList>
    </citation>
    <scope>NUCLEOTIDE SEQUENCE [LARGE SCALE GENOMIC DNA]</scope>
    <source>
        <strain evidence="4">CM1030</strain>
        <tissue evidence="4">Blood</tissue>
    </source>
</reference>
<keyword evidence="1" id="KW-0880">Kelch repeat</keyword>
<evidence type="ECO:0000256" key="2">
    <source>
        <dbReference type="ARBA" id="ARBA00022737"/>
    </source>
</evidence>
<evidence type="ECO:0000313" key="5">
    <source>
        <dbReference type="Proteomes" id="UP001529510"/>
    </source>
</evidence>
<dbReference type="PANTHER" id="PTHR24412">
    <property type="entry name" value="KELCH PROTEIN"/>
    <property type="match status" value="1"/>
</dbReference>
<keyword evidence="2" id="KW-0677">Repeat</keyword>
<name>A0ABD0QJF3_CIRMR</name>
<proteinExistence type="predicted"/>
<feature type="domain" description="BACK" evidence="3">
    <location>
        <begin position="1"/>
        <end position="47"/>
    </location>
</feature>
<organism evidence="4 5">
    <name type="scientific">Cirrhinus mrigala</name>
    <name type="common">Mrigala</name>
    <dbReference type="NCBI Taxonomy" id="683832"/>
    <lineage>
        <taxon>Eukaryota</taxon>
        <taxon>Metazoa</taxon>
        <taxon>Chordata</taxon>
        <taxon>Craniata</taxon>
        <taxon>Vertebrata</taxon>
        <taxon>Euteleostomi</taxon>
        <taxon>Actinopterygii</taxon>
        <taxon>Neopterygii</taxon>
        <taxon>Teleostei</taxon>
        <taxon>Ostariophysi</taxon>
        <taxon>Cypriniformes</taxon>
        <taxon>Cyprinidae</taxon>
        <taxon>Labeoninae</taxon>
        <taxon>Labeonini</taxon>
        <taxon>Cirrhinus</taxon>
    </lineage>
</organism>
<protein>
    <recommendedName>
        <fullName evidence="3">BACK domain-containing protein</fullName>
    </recommendedName>
</protein>
<feature type="non-terminal residue" evidence="4">
    <location>
        <position position="1"/>
    </location>
</feature>
<gene>
    <name evidence="4" type="ORF">M9458_017493</name>
</gene>
<dbReference type="EMBL" id="JAMKFB020000008">
    <property type="protein sequence ID" value="KAL0185823.1"/>
    <property type="molecule type" value="Genomic_DNA"/>
</dbReference>
<dbReference type="InterPro" id="IPR011705">
    <property type="entry name" value="BACK"/>
</dbReference>
<evidence type="ECO:0000259" key="3">
    <source>
        <dbReference type="Pfam" id="PF07707"/>
    </source>
</evidence>
<sequence length="50" mass="6028">VDSEEPVFEAVLNWVKHNRKEREPYLPDLLEYVRMPLLTPRYITDVIDVE</sequence>
<dbReference type="AlphaFoldDB" id="A0ABD0QJF3"/>
<evidence type="ECO:0000313" key="4">
    <source>
        <dbReference type="EMBL" id="KAL0185823.1"/>
    </source>
</evidence>
<feature type="non-terminal residue" evidence="4">
    <location>
        <position position="50"/>
    </location>
</feature>
<dbReference type="Pfam" id="PF07707">
    <property type="entry name" value="BACK"/>
    <property type="match status" value="1"/>
</dbReference>
<accession>A0ABD0QJF3</accession>
<dbReference type="Gene3D" id="1.25.40.420">
    <property type="match status" value="1"/>
</dbReference>
<dbReference type="PANTHER" id="PTHR24412:SF494">
    <property type="entry name" value="KELCH-LIKE PROTEIN 12"/>
    <property type="match status" value="1"/>
</dbReference>